<feature type="region of interest" description="Disordered" evidence="2">
    <location>
        <begin position="60"/>
        <end position="106"/>
    </location>
</feature>
<dbReference type="EMBL" id="LR862135">
    <property type="protein sequence ID" value="CAD1841654.1"/>
    <property type="molecule type" value="Genomic_DNA"/>
</dbReference>
<dbReference type="Pfam" id="PF04146">
    <property type="entry name" value="YTH"/>
    <property type="match status" value="1"/>
</dbReference>
<dbReference type="GO" id="GO:0061157">
    <property type="term" value="P:mRNA destabilization"/>
    <property type="evidence" value="ECO:0007669"/>
    <property type="project" value="TreeGrafter"/>
</dbReference>
<dbReference type="InterPro" id="IPR045168">
    <property type="entry name" value="YTH_prot"/>
</dbReference>
<keyword evidence="1" id="KW-0694">RNA-binding</keyword>
<feature type="domain" description="YTH" evidence="3">
    <location>
        <begin position="239"/>
        <end position="369"/>
    </location>
</feature>
<feature type="compositionally biased region" description="Polar residues" evidence="2">
    <location>
        <begin position="64"/>
        <end position="97"/>
    </location>
</feature>
<dbReference type="AlphaFoldDB" id="A0A6V7QER5"/>
<gene>
    <name evidence="4" type="ORF">CB5_LOCUS24865</name>
</gene>
<evidence type="ECO:0000256" key="1">
    <source>
        <dbReference type="RuleBase" id="RU369095"/>
    </source>
</evidence>
<comment type="function">
    <text evidence="1">Specifically recognizes and binds N6-methyladenosine (m6A)-containing RNAs, and regulates mRNA stability. M6A is a modification present at internal sites of mRNAs and some non-coding RNAs and plays a role in mRNA stability and processing.</text>
</comment>
<sequence length="380" mass="43038">MMEQRRFSWDIRIWLCTLWFIFPTTYYQPPTFTSASYIPNQTAALHGELSTSAASDQPLVPIGTNISNGVDSGNTSGKNESTLKNNRQNLSPSSGSYPKSVLAGGPPPSSCRTLNLVLVNLRPLPNFENFHTPRPASWDGPKVQGHLDRLYPNNRTYGQGGNCLRSGLALRSYIYDSRLNCQWVKLMDGNCKSRGRSNGFYDCRNKNLNGRNELNRGPRSTHSRRKMSFRPDPTIGVKGQDLSLNGSNVEDSSLLTDKDKYNRADFVENCTDAKFFVIKSYCEDNANMSGQFVGLAEMVGPVDFNKNLEYWQQDKWNGCFPVKWHMVKDVPNSVLKHIILENNDNKPVTNSQDTQEVRKYSHLGNNLENKTRPDNHVEKW</sequence>
<feature type="compositionally biased region" description="Basic residues" evidence="2">
    <location>
        <begin position="219"/>
        <end position="228"/>
    </location>
</feature>
<protein>
    <recommendedName>
        <fullName evidence="1">YTH domain-containing family protein</fullName>
    </recommendedName>
</protein>
<organism evidence="4">
    <name type="scientific">Ananas comosus var. bracteatus</name>
    <name type="common">red pineapple</name>
    <dbReference type="NCBI Taxonomy" id="296719"/>
    <lineage>
        <taxon>Eukaryota</taxon>
        <taxon>Viridiplantae</taxon>
        <taxon>Streptophyta</taxon>
        <taxon>Embryophyta</taxon>
        <taxon>Tracheophyta</taxon>
        <taxon>Spermatophyta</taxon>
        <taxon>Magnoliopsida</taxon>
        <taxon>Liliopsida</taxon>
        <taxon>Poales</taxon>
        <taxon>Bromeliaceae</taxon>
        <taxon>Bromelioideae</taxon>
        <taxon>Ananas</taxon>
    </lineage>
</organism>
<dbReference type="GO" id="GO:1990247">
    <property type="term" value="F:N6-methyladenosine-containing RNA reader activity"/>
    <property type="evidence" value="ECO:0007669"/>
    <property type="project" value="UniProtKB-UniRule"/>
</dbReference>
<accession>A0A6V7QER5</accession>
<comment type="similarity">
    <text evidence="1">Belongs to the YTHDF family.</text>
</comment>
<reference evidence="4" key="1">
    <citation type="submission" date="2020-07" db="EMBL/GenBank/DDBJ databases">
        <authorList>
            <person name="Lin J."/>
        </authorList>
    </citation>
    <scope>NUCLEOTIDE SEQUENCE</scope>
</reference>
<dbReference type="GO" id="GO:0005737">
    <property type="term" value="C:cytoplasm"/>
    <property type="evidence" value="ECO:0007669"/>
    <property type="project" value="TreeGrafter"/>
</dbReference>
<dbReference type="PANTHER" id="PTHR12357">
    <property type="entry name" value="YTH YT521-B HOMOLOGY DOMAIN-CONTAINING"/>
    <property type="match status" value="1"/>
</dbReference>
<dbReference type="CDD" id="cd21134">
    <property type="entry name" value="YTH"/>
    <property type="match status" value="1"/>
</dbReference>
<name>A0A6V7QER5_ANACO</name>
<proteinExistence type="inferred from homology"/>
<dbReference type="GO" id="GO:0003729">
    <property type="term" value="F:mRNA binding"/>
    <property type="evidence" value="ECO:0007669"/>
    <property type="project" value="UniProtKB-UniRule"/>
</dbReference>
<dbReference type="Gene3D" id="3.10.590.10">
    <property type="entry name" value="ph1033 like domains"/>
    <property type="match status" value="1"/>
</dbReference>
<feature type="region of interest" description="Disordered" evidence="2">
    <location>
        <begin position="211"/>
        <end position="233"/>
    </location>
</feature>
<evidence type="ECO:0000256" key="2">
    <source>
        <dbReference type="SAM" id="MobiDB-lite"/>
    </source>
</evidence>
<dbReference type="InterPro" id="IPR007275">
    <property type="entry name" value="YTH_domain"/>
</dbReference>
<evidence type="ECO:0000313" key="4">
    <source>
        <dbReference type="EMBL" id="CAD1841654.1"/>
    </source>
</evidence>
<evidence type="ECO:0000259" key="3">
    <source>
        <dbReference type="PROSITE" id="PS50882"/>
    </source>
</evidence>
<dbReference type="PROSITE" id="PS50882">
    <property type="entry name" value="YTH"/>
    <property type="match status" value="1"/>
</dbReference>
<dbReference type="PANTHER" id="PTHR12357:SF99">
    <property type="entry name" value="YTH DOMAIN-CONTAINING PROTEIN ECT2-RELATED"/>
    <property type="match status" value="1"/>
</dbReference>